<evidence type="ECO:0000313" key="3">
    <source>
        <dbReference type="Proteomes" id="UP000056450"/>
    </source>
</evidence>
<comment type="caution">
    <text evidence="2">The sequence shown here is derived from an EMBL/GenBank/DDBJ whole genome shotgun (WGS) entry which is preliminary data.</text>
</comment>
<feature type="compositionally biased region" description="Low complexity" evidence="1">
    <location>
        <begin position="38"/>
        <end position="48"/>
    </location>
</feature>
<proteinExistence type="predicted"/>
<evidence type="ECO:0000256" key="1">
    <source>
        <dbReference type="SAM" id="MobiDB-lite"/>
    </source>
</evidence>
<gene>
    <name evidence="2" type="ORF">WI41_07060</name>
</gene>
<accession>A0AAP1CD16</accession>
<feature type="region of interest" description="Disordered" evidence="1">
    <location>
        <begin position="31"/>
        <end position="50"/>
    </location>
</feature>
<reference evidence="2 3" key="1">
    <citation type="submission" date="2015-11" db="EMBL/GenBank/DDBJ databases">
        <title>Expanding the genomic diversity of Burkholderia species for the development of highly accurate diagnostics.</title>
        <authorList>
            <person name="Sahl J."/>
            <person name="Keim P."/>
            <person name="Wagner D."/>
        </authorList>
    </citation>
    <scope>NUCLEOTIDE SEQUENCE [LARGE SCALE GENOMIC DNA]</scope>
    <source>
        <strain evidence="2 3">RF32-BP12</strain>
    </source>
</reference>
<dbReference type="EMBL" id="LOTQ01000003">
    <property type="protein sequence ID" value="KVA11846.1"/>
    <property type="molecule type" value="Genomic_DNA"/>
</dbReference>
<sequence length="89" mass="9069">MLPSAKVWYGWASITTTASINAQVSVASDTNGTGNQQVAGGVSTSGSGSTNGGALGPIPITSPQTIYWSAFLSLGTFTQAKLFTSGYEF</sequence>
<protein>
    <submittedName>
        <fullName evidence="2">Uncharacterized protein</fullName>
    </submittedName>
</protein>
<evidence type="ECO:0000313" key="2">
    <source>
        <dbReference type="EMBL" id="KVA11846.1"/>
    </source>
</evidence>
<dbReference type="AlphaFoldDB" id="A0AAP1CD16"/>
<dbReference type="Proteomes" id="UP000056450">
    <property type="component" value="Unassembled WGS sequence"/>
</dbReference>
<name>A0AAP1CD16_9BURK</name>
<organism evidence="2 3">
    <name type="scientific">Burkholderia latens</name>
    <dbReference type="NCBI Taxonomy" id="488446"/>
    <lineage>
        <taxon>Bacteria</taxon>
        <taxon>Pseudomonadati</taxon>
        <taxon>Pseudomonadota</taxon>
        <taxon>Betaproteobacteria</taxon>
        <taxon>Burkholderiales</taxon>
        <taxon>Burkholderiaceae</taxon>
        <taxon>Burkholderia</taxon>
        <taxon>Burkholderia cepacia complex</taxon>
    </lineage>
</organism>